<name>A0ABV0XL04_9TELE</name>
<reference evidence="1 2" key="1">
    <citation type="submission" date="2021-06" db="EMBL/GenBank/DDBJ databases">
        <authorList>
            <person name="Palmer J.M."/>
        </authorList>
    </citation>
    <scope>NUCLEOTIDE SEQUENCE [LARGE SCALE GENOMIC DNA]</scope>
    <source>
        <strain evidence="1 2">AS_MEX2019</strain>
        <tissue evidence="1">Muscle</tissue>
    </source>
</reference>
<dbReference type="EMBL" id="JAHRIP010005834">
    <property type="protein sequence ID" value="MEQ2282050.1"/>
    <property type="molecule type" value="Genomic_DNA"/>
</dbReference>
<gene>
    <name evidence="1" type="ORF">AMECASPLE_036551</name>
</gene>
<evidence type="ECO:0000313" key="1">
    <source>
        <dbReference type="EMBL" id="MEQ2282050.1"/>
    </source>
</evidence>
<evidence type="ECO:0000313" key="2">
    <source>
        <dbReference type="Proteomes" id="UP001469553"/>
    </source>
</evidence>
<keyword evidence="2" id="KW-1185">Reference proteome</keyword>
<feature type="non-terminal residue" evidence="1">
    <location>
        <position position="1"/>
    </location>
</feature>
<accession>A0ABV0XL04</accession>
<organism evidence="1 2">
    <name type="scientific">Ameca splendens</name>
    <dbReference type="NCBI Taxonomy" id="208324"/>
    <lineage>
        <taxon>Eukaryota</taxon>
        <taxon>Metazoa</taxon>
        <taxon>Chordata</taxon>
        <taxon>Craniata</taxon>
        <taxon>Vertebrata</taxon>
        <taxon>Euteleostomi</taxon>
        <taxon>Actinopterygii</taxon>
        <taxon>Neopterygii</taxon>
        <taxon>Teleostei</taxon>
        <taxon>Neoteleostei</taxon>
        <taxon>Acanthomorphata</taxon>
        <taxon>Ovalentaria</taxon>
        <taxon>Atherinomorphae</taxon>
        <taxon>Cyprinodontiformes</taxon>
        <taxon>Goodeidae</taxon>
        <taxon>Ameca</taxon>
    </lineage>
</organism>
<dbReference type="Proteomes" id="UP001469553">
    <property type="component" value="Unassembled WGS sequence"/>
</dbReference>
<comment type="caution">
    <text evidence="1">The sequence shown here is derived from an EMBL/GenBank/DDBJ whole genome shotgun (WGS) entry which is preliminary data.</text>
</comment>
<sequence length="172" mass="19615">ESGVRYQHSSSELHFPPKLFDLQVGSLLKSLNLCRSLLINITLKQAKILKILQATSSEQPVCLFSSVHRRFRFFSGIHAARSSSSGLVGCLSCVWTLVMWAWTVHRHPDSHGSRLCQNYHRAVLPVRRSNSHLCFQHRVFHGEIRTVVNQKAGGDGDKQKQRMIKWVQLSSR</sequence>
<protein>
    <submittedName>
        <fullName evidence="1">Uncharacterized protein</fullName>
    </submittedName>
</protein>
<proteinExistence type="predicted"/>